<dbReference type="Gene3D" id="3.30.40.10">
    <property type="entry name" value="Zinc/RING finger domain, C3HC4 (zinc finger)"/>
    <property type="match status" value="1"/>
</dbReference>
<reference evidence="2" key="1">
    <citation type="submission" date="2017-08" db="EMBL/GenBank/DDBJ databases">
        <authorList>
            <person name="Polle J.E."/>
            <person name="Barry K."/>
            <person name="Cushman J."/>
            <person name="Schmutz J."/>
            <person name="Tran D."/>
            <person name="Hathwaick L.T."/>
            <person name="Yim W.C."/>
            <person name="Jenkins J."/>
            <person name="Mckie-Krisberg Z.M."/>
            <person name="Prochnik S."/>
            <person name="Lindquist E."/>
            <person name="Dockter R.B."/>
            <person name="Adam C."/>
            <person name="Molina H."/>
            <person name="Bunkerborg J."/>
            <person name="Jin E."/>
            <person name="Buchheim M."/>
            <person name="Magnuson J."/>
        </authorList>
    </citation>
    <scope>NUCLEOTIDE SEQUENCE</scope>
    <source>
        <strain evidence="2">CCAP 19/18</strain>
    </source>
</reference>
<dbReference type="EMBL" id="MU070309">
    <property type="protein sequence ID" value="KAF5828399.1"/>
    <property type="molecule type" value="Genomic_DNA"/>
</dbReference>
<feature type="compositionally biased region" description="Polar residues" evidence="1">
    <location>
        <begin position="70"/>
        <end position="90"/>
    </location>
</feature>
<dbReference type="Proteomes" id="UP000815325">
    <property type="component" value="Unassembled WGS sequence"/>
</dbReference>
<organism evidence="2 3">
    <name type="scientific">Dunaliella salina</name>
    <name type="common">Green alga</name>
    <name type="synonym">Protococcus salinus</name>
    <dbReference type="NCBI Taxonomy" id="3046"/>
    <lineage>
        <taxon>Eukaryota</taxon>
        <taxon>Viridiplantae</taxon>
        <taxon>Chlorophyta</taxon>
        <taxon>core chlorophytes</taxon>
        <taxon>Chlorophyceae</taxon>
        <taxon>CS clade</taxon>
        <taxon>Chlamydomonadales</taxon>
        <taxon>Dunaliellaceae</taxon>
        <taxon>Dunaliella</taxon>
    </lineage>
</organism>
<proteinExistence type="predicted"/>
<name>A0ABQ7G1B7_DUNSA</name>
<dbReference type="CDD" id="cd16448">
    <property type="entry name" value="RING-H2"/>
    <property type="match status" value="1"/>
</dbReference>
<evidence type="ECO:0000313" key="2">
    <source>
        <dbReference type="EMBL" id="KAF5828399.1"/>
    </source>
</evidence>
<evidence type="ECO:0000256" key="1">
    <source>
        <dbReference type="SAM" id="MobiDB-lite"/>
    </source>
</evidence>
<keyword evidence="3" id="KW-1185">Reference proteome</keyword>
<gene>
    <name evidence="2" type="ORF">DUNSADRAFT_17669</name>
</gene>
<accession>A0ABQ7G1B7</accession>
<evidence type="ECO:0000313" key="3">
    <source>
        <dbReference type="Proteomes" id="UP000815325"/>
    </source>
</evidence>
<dbReference type="SUPFAM" id="SSF57850">
    <property type="entry name" value="RING/U-box"/>
    <property type="match status" value="1"/>
</dbReference>
<feature type="region of interest" description="Disordered" evidence="1">
    <location>
        <begin position="51"/>
        <end position="91"/>
    </location>
</feature>
<comment type="caution">
    <text evidence="2">The sequence shown here is derived from an EMBL/GenBank/DDBJ whole genome shotgun (WGS) entry which is preliminary data.</text>
</comment>
<dbReference type="InterPro" id="IPR013083">
    <property type="entry name" value="Znf_RING/FYVE/PHD"/>
</dbReference>
<sequence>MRRPIGHCLHRHCLQQYLAQGRHVCPLCRSPVNPAHIMRIHVANQSLPCSRANSFSSSSPPSLTRVDSSPRTAHQSPSGGTYHAPQTLSSEEQELDHAIALSLSLHECYDAPTPQWTSSPYSPAPAFGLDNLAEELELACALSLSMDCPSAQPPEPPPRLRSLASTFQSEARRLWQNMGILRIIPWRSSRRR</sequence>
<feature type="compositionally biased region" description="Low complexity" evidence="1">
    <location>
        <begin position="51"/>
        <end position="69"/>
    </location>
</feature>
<evidence type="ECO:0008006" key="4">
    <source>
        <dbReference type="Google" id="ProtNLM"/>
    </source>
</evidence>
<protein>
    <recommendedName>
        <fullName evidence="4">RING-type domain-containing protein</fullName>
    </recommendedName>
</protein>